<dbReference type="Proteomes" id="UP001148629">
    <property type="component" value="Unassembled WGS sequence"/>
</dbReference>
<accession>A0ACC1T015</accession>
<evidence type="ECO:0000313" key="2">
    <source>
        <dbReference type="Proteomes" id="UP001148629"/>
    </source>
</evidence>
<name>A0ACC1T015_9HYPO</name>
<sequence>MVAQQRLQTFSEKPRAFVPSDISNEPDDAESLLQLLLYSDQFTVKGLSPQQANTTTRRDSLPPLDSTIIAKPLPPVDIPDQCLDPTRFQSSIHYLNILSQVEDDNTTTPDSQSESATESFGGSPSSAGDLHHQCTYPRLPPRELDSVDHAFLSGKGVFDLPPRHCIEAIVQGYFEFEYPFAPVLDRVEFLQSFEYGNYSLFLMYAVLASGALHMSPNVAAECGFTGRVEAQSSFSYKATLMNDFQCERNTMRILQGSIILGTVASAHAIDKDFHYWFYNALRLITRTDHHRRQVLEAWYQLDCCPLTCRDVLFSLMGFQRIGLLSRVDCTIVPLSDQDWEVENIPDKFKSVLKPITKEQKLTFVCYLSKSLAIVVHRREQDPKAVIEPLGTWRAALRESLQIQDISSFQISYSFLSGCSYRFECILLRVLLPRWKSRNLSQSEWIASRLRSAMFELDTIIGRLLASNRIPEMPMSFNLCIPILLALHIEIALNRGEQEMTRSISRIFISQSMLLLRQMAEVPPMNGILASFERFLARHRITPAETGVEIIAPTDGPEVNVSQEFHGTTWGAGSFAAGWQDLPDFDFSGDFTGFGFLDTWLTDAAVPS</sequence>
<dbReference type="EMBL" id="JANRMS010000015">
    <property type="protein sequence ID" value="KAJ3549754.1"/>
    <property type="molecule type" value="Genomic_DNA"/>
</dbReference>
<protein>
    <submittedName>
        <fullName evidence="1">Uncharacterized protein</fullName>
    </submittedName>
</protein>
<evidence type="ECO:0000313" key="1">
    <source>
        <dbReference type="EMBL" id="KAJ3549754.1"/>
    </source>
</evidence>
<gene>
    <name evidence="1" type="ORF">NM208_g329</name>
</gene>
<proteinExistence type="predicted"/>
<comment type="caution">
    <text evidence="1">The sequence shown here is derived from an EMBL/GenBank/DDBJ whole genome shotgun (WGS) entry which is preliminary data.</text>
</comment>
<keyword evidence="2" id="KW-1185">Reference proteome</keyword>
<organism evidence="1 2">
    <name type="scientific">Fusarium decemcellulare</name>
    <dbReference type="NCBI Taxonomy" id="57161"/>
    <lineage>
        <taxon>Eukaryota</taxon>
        <taxon>Fungi</taxon>
        <taxon>Dikarya</taxon>
        <taxon>Ascomycota</taxon>
        <taxon>Pezizomycotina</taxon>
        <taxon>Sordariomycetes</taxon>
        <taxon>Hypocreomycetidae</taxon>
        <taxon>Hypocreales</taxon>
        <taxon>Nectriaceae</taxon>
        <taxon>Fusarium</taxon>
        <taxon>Fusarium decemcellulare species complex</taxon>
    </lineage>
</organism>
<reference evidence="1" key="1">
    <citation type="submission" date="2022-08" db="EMBL/GenBank/DDBJ databases">
        <title>Genome Sequence of Fusarium decemcellulare.</title>
        <authorList>
            <person name="Buettner E."/>
        </authorList>
    </citation>
    <scope>NUCLEOTIDE SEQUENCE</scope>
    <source>
        <strain evidence="1">Babe19</strain>
    </source>
</reference>